<sequence>MKNTFKFYGWSIVLLLFGATTALANGFFHMTELGHGPAGIIGDSPTETGQSAPTTTTKDNLVGGWSYTVQGAPAGYEKGLLMIVKEGDNYKVQVQIGSGTIQGDNVKVNGNTIDFEVMVEGGMVSVNLTAKGDTISGKSTSPEGSYTITGEKTLSMG</sequence>
<evidence type="ECO:0000313" key="4">
    <source>
        <dbReference type="Proteomes" id="UP001250656"/>
    </source>
</evidence>
<accession>A0ABU3L3G1</accession>
<organism evidence="3 4">
    <name type="scientific">Pricia mediterranea</name>
    <dbReference type="NCBI Taxonomy" id="3076079"/>
    <lineage>
        <taxon>Bacteria</taxon>
        <taxon>Pseudomonadati</taxon>
        <taxon>Bacteroidota</taxon>
        <taxon>Flavobacteriia</taxon>
        <taxon>Flavobacteriales</taxon>
        <taxon>Flavobacteriaceae</taxon>
        <taxon>Pricia</taxon>
    </lineage>
</organism>
<gene>
    <name evidence="3" type="ORF">RQM65_03550</name>
</gene>
<name>A0ABU3L3G1_9FLAO</name>
<keyword evidence="2" id="KW-0732">Signal</keyword>
<protein>
    <recommendedName>
        <fullName evidence="5">Lipocalin-like domain-containing protein</fullName>
    </recommendedName>
</protein>
<dbReference type="RefSeq" id="WP_314012791.1">
    <property type="nucleotide sequence ID" value="NZ_JAVTTP010000001.1"/>
</dbReference>
<proteinExistence type="predicted"/>
<evidence type="ECO:0000313" key="3">
    <source>
        <dbReference type="EMBL" id="MDT7827739.1"/>
    </source>
</evidence>
<evidence type="ECO:0000256" key="1">
    <source>
        <dbReference type="SAM" id="MobiDB-lite"/>
    </source>
</evidence>
<feature type="region of interest" description="Disordered" evidence="1">
    <location>
        <begin position="135"/>
        <end position="157"/>
    </location>
</feature>
<comment type="caution">
    <text evidence="3">The sequence shown here is derived from an EMBL/GenBank/DDBJ whole genome shotgun (WGS) entry which is preliminary data.</text>
</comment>
<feature type="compositionally biased region" description="Polar residues" evidence="1">
    <location>
        <begin position="136"/>
        <end position="157"/>
    </location>
</feature>
<dbReference type="EMBL" id="JAVTTP010000001">
    <property type="protein sequence ID" value="MDT7827739.1"/>
    <property type="molecule type" value="Genomic_DNA"/>
</dbReference>
<reference evidence="3 4" key="1">
    <citation type="submission" date="2023-09" db="EMBL/GenBank/DDBJ databases">
        <title>Novel taxa isolated from Blanes Bay.</title>
        <authorList>
            <person name="Rey-Velasco X."/>
            <person name="Lucena T."/>
        </authorList>
    </citation>
    <scope>NUCLEOTIDE SEQUENCE [LARGE SCALE GENOMIC DNA]</scope>
    <source>
        <strain evidence="3 4">S334</strain>
    </source>
</reference>
<feature type="signal peptide" evidence="2">
    <location>
        <begin position="1"/>
        <end position="24"/>
    </location>
</feature>
<evidence type="ECO:0000256" key="2">
    <source>
        <dbReference type="SAM" id="SignalP"/>
    </source>
</evidence>
<keyword evidence="4" id="KW-1185">Reference proteome</keyword>
<feature type="chain" id="PRO_5047258667" description="Lipocalin-like domain-containing protein" evidence="2">
    <location>
        <begin position="25"/>
        <end position="157"/>
    </location>
</feature>
<evidence type="ECO:0008006" key="5">
    <source>
        <dbReference type="Google" id="ProtNLM"/>
    </source>
</evidence>
<dbReference type="Proteomes" id="UP001250656">
    <property type="component" value="Unassembled WGS sequence"/>
</dbReference>